<dbReference type="InterPro" id="IPR038078">
    <property type="entry name" value="PhoU-like_sf"/>
</dbReference>
<evidence type="ECO:0000313" key="4">
    <source>
        <dbReference type="EMBL" id="SFH03713.1"/>
    </source>
</evidence>
<evidence type="ECO:0000313" key="5">
    <source>
        <dbReference type="Proteomes" id="UP000198876"/>
    </source>
</evidence>
<dbReference type="OrthoDB" id="40991at2157"/>
<name>A0A1I2WQV0_9EURY</name>
<dbReference type="EMBL" id="FOOQ01000009">
    <property type="protein sequence ID" value="SFH03713.1"/>
    <property type="molecule type" value="Genomic_DNA"/>
</dbReference>
<organism evidence="4 5">
    <name type="scientific">Halopelagius inordinatus</name>
    <dbReference type="NCBI Taxonomy" id="553467"/>
    <lineage>
        <taxon>Archaea</taxon>
        <taxon>Methanobacteriati</taxon>
        <taxon>Methanobacteriota</taxon>
        <taxon>Stenosarchaea group</taxon>
        <taxon>Halobacteria</taxon>
        <taxon>Halobacteriales</taxon>
        <taxon>Haloferacaceae</taxon>
    </lineage>
</organism>
<proteinExistence type="predicted"/>
<dbReference type="STRING" id="553467.SAMN04488063_3655"/>
<dbReference type="RefSeq" id="WP_092894023.1">
    <property type="nucleotide sequence ID" value="NZ_FOOQ01000009.1"/>
</dbReference>
<sequence length="358" mass="38755">METRKIQRVSNGTFTVSLPREWAESQGVTAGTVVDLHTHIDGLLVVQAPDREYDSAEETTVQVTDGPPNRVEQTLRAAYAGGHEAVVLDAADGLTPEQRRAVRRVTRSLAGMTVDEESDDRVVVRNLLDAGDVSVRQSVRHLQFVALSMHREATAALTGDGCAEAVTDRDGEADRLYAMVDRQFGRGLARLDEIDALGVTRQELFRLHATARELNRIADHAERIARVASAVDDPTEIPAADDVAAVAATAREAVTDAVDTTVADADAETAFAALAARDRVREETERIDRRLFEASDCEYRLTRALDSVRQTAEHAATVAHIGLRTAVRRGELAETQTGDTVDSGSDDGDDRSSASSDD</sequence>
<keyword evidence="5" id="KW-1185">Reference proteome</keyword>
<reference evidence="5" key="1">
    <citation type="submission" date="2016-10" db="EMBL/GenBank/DDBJ databases">
        <authorList>
            <person name="Varghese N."/>
            <person name="Submissions S."/>
        </authorList>
    </citation>
    <scope>NUCLEOTIDE SEQUENCE [LARGE SCALE GENOMIC DNA]</scope>
    <source>
        <strain evidence="5">CGMCC 1.7739</strain>
    </source>
</reference>
<feature type="domain" description="SpoVT-AbrB" evidence="3">
    <location>
        <begin position="8"/>
        <end position="48"/>
    </location>
</feature>
<dbReference type="GO" id="GO:0003677">
    <property type="term" value="F:DNA binding"/>
    <property type="evidence" value="ECO:0007669"/>
    <property type="project" value="InterPro"/>
</dbReference>
<dbReference type="GO" id="GO:0030643">
    <property type="term" value="P:intracellular phosphate ion homeostasis"/>
    <property type="evidence" value="ECO:0007669"/>
    <property type="project" value="InterPro"/>
</dbReference>
<dbReference type="InterPro" id="IPR007159">
    <property type="entry name" value="SpoVT-AbrB_dom"/>
</dbReference>
<evidence type="ECO:0000259" key="3">
    <source>
        <dbReference type="Pfam" id="PF04014"/>
    </source>
</evidence>
<dbReference type="AlphaFoldDB" id="A0A1I2WQV0"/>
<accession>A0A1I2WQV0</accession>
<dbReference type="SUPFAM" id="SSF109755">
    <property type="entry name" value="PhoU-like"/>
    <property type="match status" value="1"/>
</dbReference>
<dbReference type="Pfam" id="PF01895">
    <property type="entry name" value="PhoU"/>
    <property type="match status" value="1"/>
</dbReference>
<protein>
    <submittedName>
        <fullName evidence="4">Phosphate uptake regulator</fullName>
    </submittedName>
</protein>
<dbReference type="InterPro" id="IPR028366">
    <property type="entry name" value="PhoU"/>
</dbReference>
<dbReference type="Gene3D" id="1.20.58.220">
    <property type="entry name" value="Phosphate transport system protein phou homolog 2, domain 2"/>
    <property type="match status" value="1"/>
</dbReference>
<feature type="region of interest" description="Disordered" evidence="1">
    <location>
        <begin position="330"/>
        <end position="358"/>
    </location>
</feature>
<dbReference type="GO" id="GO:0045936">
    <property type="term" value="P:negative regulation of phosphate metabolic process"/>
    <property type="evidence" value="ECO:0007669"/>
    <property type="project" value="InterPro"/>
</dbReference>
<evidence type="ECO:0000256" key="1">
    <source>
        <dbReference type="SAM" id="MobiDB-lite"/>
    </source>
</evidence>
<dbReference type="PANTHER" id="PTHR42930">
    <property type="entry name" value="PHOSPHATE-SPECIFIC TRANSPORT SYSTEM ACCESSORY PROTEIN PHOU"/>
    <property type="match status" value="1"/>
</dbReference>
<gene>
    <name evidence="4" type="ORF">SAMN04488063_3655</name>
</gene>
<feature type="domain" description="PhoU" evidence="2">
    <location>
        <begin position="140"/>
        <end position="227"/>
    </location>
</feature>
<dbReference type="PANTHER" id="PTHR42930:SF6">
    <property type="entry name" value="PHOSPHATE REGULATORY PROTEIN-LIKE PROTEIN"/>
    <property type="match status" value="1"/>
</dbReference>
<dbReference type="Pfam" id="PF04014">
    <property type="entry name" value="MazE_antitoxin"/>
    <property type="match status" value="1"/>
</dbReference>
<dbReference type="Proteomes" id="UP000198876">
    <property type="component" value="Unassembled WGS sequence"/>
</dbReference>
<evidence type="ECO:0000259" key="2">
    <source>
        <dbReference type="Pfam" id="PF01895"/>
    </source>
</evidence>
<dbReference type="InterPro" id="IPR026022">
    <property type="entry name" value="PhoU_dom"/>
</dbReference>